<dbReference type="SUPFAM" id="SSF51445">
    <property type="entry name" value="(Trans)glycosidases"/>
    <property type="match status" value="1"/>
</dbReference>
<comment type="caution">
    <text evidence="5">The sequence shown here is derived from an EMBL/GenBank/DDBJ whole genome shotgun (WGS) entry which is preliminary data.</text>
</comment>
<keyword evidence="6" id="KW-1185">Reference proteome</keyword>
<evidence type="ECO:0000256" key="1">
    <source>
        <dbReference type="ARBA" id="ARBA00010838"/>
    </source>
</evidence>
<evidence type="ECO:0008006" key="7">
    <source>
        <dbReference type="Google" id="ProtNLM"/>
    </source>
</evidence>
<evidence type="ECO:0000313" key="5">
    <source>
        <dbReference type="EMBL" id="GMA94420.1"/>
    </source>
</evidence>
<name>A0ABQ6K5V9_9MICO</name>
<accession>A0ABQ6K5V9</accession>
<evidence type="ECO:0000256" key="4">
    <source>
        <dbReference type="RuleBase" id="RU003690"/>
    </source>
</evidence>
<proteinExistence type="inferred from homology"/>
<gene>
    <name evidence="5" type="ORF">GCM10025881_12440</name>
</gene>
<reference evidence="6" key="1">
    <citation type="journal article" date="2019" name="Int. J. Syst. Evol. Microbiol.">
        <title>The Global Catalogue of Microorganisms (GCM) 10K type strain sequencing project: providing services to taxonomists for standard genome sequencing and annotation.</title>
        <authorList>
            <consortium name="The Broad Institute Genomics Platform"/>
            <consortium name="The Broad Institute Genome Sequencing Center for Infectious Disease"/>
            <person name="Wu L."/>
            <person name="Ma J."/>
        </authorList>
    </citation>
    <scope>NUCLEOTIDE SEQUENCE [LARGE SCALE GENOMIC DNA]</scope>
    <source>
        <strain evidence="6">NBRC 108894</strain>
    </source>
</reference>
<evidence type="ECO:0000256" key="2">
    <source>
        <dbReference type="ARBA" id="ARBA00022801"/>
    </source>
</evidence>
<sequence>MGWNIDPSGLEELLVRSHEEFGLPLAVTENGAAFPDRVEDGAVHDDARVAYLHRHFVAAHRAMERGADLRGFFVWSLLDNFEWSFGFTKRFGIVRVDYDTQNRLVKDSGRWFSELARTGRVGEYNVVE</sequence>
<keyword evidence="2" id="KW-0378">Hydrolase</keyword>
<comment type="similarity">
    <text evidence="1 4">Belongs to the glycosyl hydrolase 1 family.</text>
</comment>
<dbReference type="Pfam" id="PF00232">
    <property type="entry name" value="Glyco_hydro_1"/>
    <property type="match status" value="1"/>
</dbReference>
<dbReference type="Proteomes" id="UP001157034">
    <property type="component" value="Unassembled WGS sequence"/>
</dbReference>
<dbReference type="PANTHER" id="PTHR10353:SF36">
    <property type="entry name" value="LP05116P"/>
    <property type="match status" value="1"/>
</dbReference>
<dbReference type="PRINTS" id="PR00131">
    <property type="entry name" value="GLHYDRLASE1"/>
</dbReference>
<dbReference type="Gene3D" id="3.20.20.80">
    <property type="entry name" value="Glycosidases"/>
    <property type="match status" value="1"/>
</dbReference>
<dbReference type="EMBL" id="BSVB01000001">
    <property type="protein sequence ID" value="GMA94420.1"/>
    <property type="molecule type" value="Genomic_DNA"/>
</dbReference>
<keyword evidence="3" id="KW-0326">Glycosidase</keyword>
<protein>
    <recommendedName>
        <fullName evidence="7">Glycosyl hydrolase family protein</fullName>
    </recommendedName>
</protein>
<organism evidence="5 6">
    <name type="scientific">Pseudolysinimonas kribbensis</name>
    <dbReference type="NCBI Taxonomy" id="433641"/>
    <lineage>
        <taxon>Bacteria</taxon>
        <taxon>Bacillati</taxon>
        <taxon>Actinomycetota</taxon>
        <taxon>Actinomycetes</taxon>
        <taxon>Micrococcales</taxon>
        <taxon>Microbacteriaceae</taxon>
        <taxon>Pseudolysinimonas</taxon>
    </lineage>
</organism>
<evidence type="ECO:0000256" key="3">
    <source>
        <dbReference type="ARBA" id="ARBA00023295"/>
    </source>
</evidence>
<dbReference type="InterPro" id="IPR001360">
    <property type="entry name" value="Glyco_hydro_1"/>
</dbReference>
<dbReference type="PANTHER" id="PTHR10353">
    <property type="entry name" value="GLYCOSYL HYDROLASE"/>
    <property type="match status" value="1"/>
</dbReference>
<dbReference type="InterPro" id="IPR017853">
    <property type="entry name" value="GH"/>
</dbReference>
<evidence type="ECO:0000313" key="6">
    <source>
        <dbReference type="Proteomes" id="UP001157034"/>
    </source>
</evidence>